<dbReference type="Gene3D" id="3.40.50.2000">
    <property type="entry name" value="Glycogen Phosphorylase B"/>
    <property type="match status" value="4"/>
</dbReference>
<dbReference type="FunFam" id="3.40.50.2000:FF:000020">
    <property type="entry name" value="Glycosyltransferase"/>
    <property type="match status" value="2"/>
</dbReference>
<sequence length="972" mass="105431">MEADPNPTVVLHACLGVGHLIPMVELAKLLLRRGLAVVIAVPTPPASTADFFSSSASAVDRMAAANPSISFHHLPPPEYPDPDPDAFLQMLDTMGLTVPSLLAFLRSLPSVAALVLDLFCVDALDAATAAGVPAYFYYTSSAGDLAAFLHLPHYFATTEGSLKDMGKAPLRFPGVPPIPASDMPHTVLDRGDRTCATRLGHYGRIPEARGILINSYEWLEARSVRVLREGACIPDRPTPPVYCIGPLMVKGEEAANGERHECLSWLDAQQEGSVVFLCFGSLGAVSVEQLKEIARGLENSGHRFLWVVRSPPQDPAKFFLPRPEPDLGMLLPEGFMERTRDRGMVVTSWAPQVEVLRHAATGAFVTHCGWNSVLEAASAGVPMLCWPQYAEQRLNKVLVVDGMQLGVVMDGYDEELVKAEEVEKKVRLVMESGEGKKLRDRLTMAKEMAAEALAEGGLHKLYERETPHSFPQVVHEKAPPLSIAYTHRVACSPPLMEPNSKQSQTVVLHTILGAGHLAPMVELAKLFLGRGFAVIIAVPTPPASTADVAASSAPAVARIAAANPSISFHNLPPPDYPEPDPDVFQQLLDVIRLTVPILLTFLRSLPPVAAVVLDLFCVDALDAAAAVGVPAYFYFTSSAGVLAAFLHLPHYFATTEGNLKDMGKTLLHFPGVPPIPASDMPHNVLDRADMIGASLIYHYRRMPEARGVLINTYEWLEARAVTALGDGACVSDRPTPPVYCIGPLIVKGEDAAKGERHACLAWLDAQPERSVVFVSFGSLGAVSVEQLKEIARGLENSGHHFLWVVRSPPPEDPAKFSLPRSEPDLGALLPEGFLERTRERGMVVTSWRGVHLHEAVRRWPRKHTHCGWNSVLEAASAGVPMLCWPLYAEQRLNKVLVVDGVQLGVVMDGYDEELVKAVEVEKKVRLVMESEEGKGLRGRLAMAKEMAAEALADGGPSCTAFSEFLDDLEGSK</sequence>
<dbReference type="InterPro" id="IPR002213">
    <property type="entry name" value="UDP_glucos_trans"/>
</dbReference>
<keyword evidence="2" id="KW-0808">Transferase</keyword>
<evidence type="ECO:0000256" key="1">
    <source>
        <dbReference type="ARBA" id="ARBA00009995"/>
    </source>
</evidence>
<reference evidence="3" key="2">
    <citation type="submission" date="2018-05" db="EMBL/GenBank/DDBJ databases">
        <title>OpunRS2 (Oryza punctata Reference Sequence Version 2).</title>
        <authorList>
            <person name="Zhang J."/>
            <person name="Kudrna D."/>
            <person name="Lee S."/>
            <person name="Talag J."/>
            <person name="Welchert J."/>
            <person name="Wing R.A."/>
        </authorList>
    </citation>
    <scope>NUCLEOTIDE SEQUENCE [LARGE SCALE GENOMIC DNA]</scope>
</reference>
<dbReference type="FunFam" id="3.40.50.2000:FF:000082">
    <property type="entry name" value="Glycosyltransferase"/>
    <property type="match status" value="2"/>
</dbReference>
<evidence type="ECO:0000313" key="4">
    <source>
        <dbReference type="Proteomes" id="UP000026962"/>
    </source>
</evidence>
<dbReference type="AlphaFoldDB" id="A0A0E0L4V5"/>
<dbReference type="GO" id="GO:0035251">
    <property type="term" value="F:UDP-glucosyltransferase activity"/>
    <property type="evidence" value="ECO:0007669"/>
    <property type="project" value="InterPro"/>
</dbReference>
<dbReference type="PANTHER" id="PTHR48048">
    <property type="entry name" value="GLYCOSYLTRANSFERASE"/>
    <property type="match status" value="1"/>
</dbReference>
<dbReference type="eggNOG" id="KOG1192">
    <property type="taxonomic scope" value="Eukaryota"/>
</dbReference>
<proteinExistence type="inferred from homology"/>
<dbReference type="Gramene" id="OPUNC05G20910.1">
    <property type="protein sequence ID" value="OPUNC05G20910.1"/>
    <property type="gene ID" value="OPUNC05G20910"/>
</dbReference>
<dbReference type="HOGENOM" id="CLU_001724_8_5_1"/>
<protein>
    <submittedName>
        <fullName evidence="3">Uncharacterized protein</fullName>
    </submittedName>
</protein>
<dbReference type="SUPFAM" id="SSF53756">
    <property type="entry name" value="UDP-Glycosyltransferase/glycogen phosphorylase"/>
    <property type="match status" value="2"/>
</dbReference>
<dbReference type="InterPro" id="IPR035595">
    <property type="entry name" value="UDP_glycos_trans_CS"/>
</dbReference>
<dbReference type="PROSITE" id="PS00375">
    <property type="entry name" value="UDPGT"/>
    <property type="match status" value="1"/>
</dbReference>
<accession>A0A0E0L4V5</accession>
<dbReference type="OMA" id="WNEDRTC"/>
<dbReference type="PANTHER" id="PTHR48048:SF21">
    <property type="entry name" value="GLYCOSYLTRANSFERASE"/>
    <property type="match status" value="1"/>
</dbReference>
<evidence type="ECO:0000256" key="2">
    <source>
        <dbReference type="ARBA" id="ARBA00022679"/>
    </source>
</evidence>
<dbReference type="InterPro" id="IPR050481">
    <property type="entry name" value="UDP-glycosyltransf_plant"/>
</dbReference>
<evidence type="ECO:0000313" key="3">
    <source>
        <dbReference type="EnsemblPlants" id="OPUNC05G20910.1"/>
    </source>
</evidence>
<comment type="similarity">
    <text evidence="1">Belongs to the UDP-glycosyltransferase family.</text>
</comment>
<organism evidence="3">
    <name type="scientific">Oryza punctata</name>
    <name type="common">Red rice</name>
    <dbReference type="NCBI Taxonomy" id="4537"/>
    <lineage>
        <taxon>Eukaryota</taxon>
        <taxon>Viridiplantae</taxon>
        <taxon>Streptophyta</taxon>
        <taxon>Embryophyta</taxon>
        <taxon>Tracheophyta</taxon>
        <taxon>Spermatophyta</taxon>
        <taxon>Magnoliopsida</taxon>
        <taxon>Liliopsida</taxon>
        <taxon>Poales</taxon>
        <taxon>Poaceae</taxon>
        <taxon>BOP clade</taxon>
        <taxon>Oryzoideae</taxon>
        <taxon>Oryzeae</taxon>
        <taxon>Oryzinae</taxon>
        <taxon>Oryza</taxon>
    </lineage>
</organism>
<dbReference type="CDD" id="cd03784">
    <property type="entry name" value="GT1_Gtf-like"/>
    <property type="match status" value="2"/>
</dbReference>
<dbReference type="Proteomes" id="UP000026962">
    <property type="component" value="Chromosome 5"/>
</dbReference>
<dbReference type="Pfam" id="PF00201">
    <property type="entry name" value="UDPGT"/>
    <property type="match status" value="3"/>
</dbReference>
<keyword evidence="4" id="KW-1185">Reference proteome</keyword>
<reference evidence="3" key="1">
    <citation type="submission" date="2015-04" db="UniProtKB">
        <authorList>
            <consortium name="EnsemblPlants"/>
        </authorList>
    </citation>
    <scope>IDENTIFICATION</scope>
</reference>
<name>A0A0E0L4V5_ORYPU</name>
<dbReference type="EnsemblPlants" id="OPUNC05G20910.1">
    <property type="protein sequence ID" value="OPUNC05G20910.1"/>
    <property type="gene ID" value="OPUNC05G20910"/>
</dbReference>